<dbReference type="Gene3D" id="2.60.40.2340">
    <property type="match status" value="2"/>
</dbReference>
<dbReference type="Pfam" id="PF16410">
    <property type="entry name" value="DUF5018"/>
    <property type="match status" value="1"/>
</dbReference>
<sequence>MKKITIYFLLLFCVVLHSCDKDVDVIRGQEALISDIFANIEGSGPKRMFEPRYSNDTIYFDLPYYYPTDSDYETDLQKIFLRATVSSDAKISVPFGQAMDLTKPLVFSVTSGSGIEKKYTISAKKVGDVSISEARITYMQGGEQQAIDGILVNDEIRFFALPGLDMSSSIFTFKLNKHATSSIESGALINLNTPTVFTVSAPGNTKKDYKLVVMEPIKLPYGFGINRGLWLKEGSEWGFAGDAESCIAVSGDYLIITRSGTAGSTEYRIFNRFTGEFVSNMYMPFNQASGALSQSNQLVADEKGNLLAINRAPWGGNIRIYKYTDPFDTNPVLLINATNNNPLLTVEDRSTGRRLNITGDLNGNAIITSPVSRTKSFYRWEIKNGVLTSQTPTLVTMSGFTGSNIGYYPEVHYLNPTITSNYLLGQQNDFSYMDGLTNNQLNAVSLQNRTNTTFMNAIAIGRFNNAIYTFLGRYFSNYTLRRMGLSMFDITNPVMLSTANSSSQYPTFNVFNSETLISPLSTTGPGTGDIAVGYSHGGDRMQVYMLHTGYGIWAHEFTVYSEK</sequence>
<dbReference type="Proteomes" id="UP001597440">
    <property type="component" value="Unassembled WGS sequence"/>
</dbReference>
<dbReference type="InterPro" id="IPR032186">
    <property type="entry name" value="DUF5018"/>
</dbReference>
<proteinExistence type="predicted"/>
<keyword evidence="3" id="KW-1185">Reference proteome</keyword>
<evidence type="ECO:0000313" key="3">
    <source>
        <dbReference type="Proteomes" id="UP001597440"/>
    </source>
</evidence>
<name>A0ABW5L5A0_9SPHI</name>
<comment type="caution">
    <text evidence="2">The sequence shown here is derived from an EMBL/GenBank/DDBJ whole genome shotgun (WGS) entry which is preliminary data.</text>
</comment>
<evidence type="ECO:0000313" key="2">
    <source>
        <dbReference type="EMBL" id="MFD2555705.1"/>
    </source>
</evidence>
<dbReference type="EMBL" id="JBHULD010000014">
    <property type="protein sequence ID" value="MFD2555705.1"/>
    <property type="molecule type" value="Genomic_DNA"/>
</dbReference>
<gene>
    <name evidence="2" type="ORF">ACFSQW_14990</name>
</gene>
<evidence type="ECO:0000259" key="1">
    <source>
        <dbReference type="Pfam" id="PF16410"/>
    </source>
</evidence>
<reference evidence="3" key="1">
    <citation type="journal article" date="2019" name="Int. J. Syst. Evol. Microbiol.">
        <title>The Global Catalogue of Microorganisms (GCM) 10K type strain sequencing project: providing services to taxonomists for standard genome sequencing and annotation.</title>
        <authorList>
            <consortium name="The Broad Institute Genomics Platform"/>
            <consortium name="The Broad Institute Genome Sequencing Center for Infectious Disease"/>
            <person name="Wu L."/>
            <person name="Ma J."/>
        </authorList>
    </citation>
    <scope>NUCLEOTIDE SEQUENCE [LARGE SCALE GENOMIC DNA]</scope>
    <source>
        <strain evidence="3">KCTC 52298</strain>
    </source>
</reference>
<organism evidence="2 3">
    <name type="scientific">Sphingobacterium tabacisoli</name>
    <dbReference type="NCBI Taxonomy" id="2044855"/>
    <lineage>
        <taxon>Bacteria</taxon>
        <taxon>Pseudomonadati</taxon>
        <taxon>Bacteroidota</taxon>
        <taxon>Sphingobacteriia</taxon>
        <taxon>Sphingobacteriales</taxon>
        <taxon>Sphingobacteriaceae</taxon>
        <taxon>Sphingobacterium</taxon>
    </lineage>
</organism>
<accession>A0ABW5L5A0</accession>
<protein>
    <submittedName>
        <fullName evidence="2">DUF5018 domain-containing protein</fullName>
    </submittedName>
</protein>
<feature type="domain" description="DUF5018" evidence="1">
    <location>
        <begin position="54"/>
        <end position="361"/>
    </location>
</feature>
<dbReference type="RefSeq" id="WP_210354011.1">
    <property type="nucleotide sequence ID" value="NZ_JAEQMU010000001.1"/>
</dbReference>